<feature type="transmembrane region" description="Helical" evidence="6">
    <location>
        <begin position="33"/>
        <end position="51"/>
    </location>
</feature>
<comment type="caution">
    <text evidence="7">The sequence shown here is derived from an EMBL/GenBank/DDBJ whole genome shotgun (WGS) entry which is preliminary data.</text>
</comment>
<protein>
    <submittedName>
        <fullName evidence="7">Sporulation integral membrane protein YtvI</fullName>
    </submittedName>
</protein>
<feature type="transmembrane region" description="Helical" evidence="6">
    <location>
        <begin position="310"/>
        <end position="333"/>
    </location>
</feature>
<evidence type="ECO:0000256" key="3">
    <source>
        <dbReference type="ARBA" id="ARBA00022692"/>
    </source>
</evidence>
<keyword evidence="5 6" id="KW-0472">Membrane</keyword>
<dbReference type="AlphaFoldDB" id="A0A839JYF9"/>
<dbReference type="GO" id="GO:0055085">
    <property type="term" value="P:transmembrane transport"/>
    <property type="evidence" value="ECO:0007669"/>
    <property type="project" value="TreeGrafter"/>
</dbReference>
<accession>A0A839JYF9</accession>
<dbReference type="InterPro" id="IPR002549">
    <property type="entry name" value="AI-2E-like"/>
</dbReference>
<dbReference type="Pfam" id="PF01594">
    <property type="entry name" value="AI-2E_transport"/>
    <property type="match status" value="1"/>
</dbReference>
<keyword evidence="3 6" id="KW-0812">Transmembrane</keyword>
<proteinExistence type="inferred from homology"/>
<evidence type="ECO:0000256" key="1">
    <source>
        <dbReference type="ARBA" id="ARBA00004141"/>
    </source>
</evidence>
<dbReference type="PANTHER" id="PTHR21716:SF68">
    <property type="entry name" value="TRANSPORT PROTEIN YTVI-RELATED"/>
    <property type="match status" value="1"/>
</dbReference>
<evidence type="ECO:0000256" key="4">
    <source>
        <dbReference type="ARBA" id="ARBA00022989"/>
    </source>
</evidence>
<evidence type="ECO:0000313" key="8">
    <source>
        <dbReference type="Proteomes" id="UP000574276"/>
    </source>
</evidence>
<keyword evidence="8" id="KW-1185">Reference proteome</keyword>
<evidence type="ECO:0000256" key="2">
    <source>
        <dbReference type="ARBA" id="ARBA00009773"/>
    </source>
</evidence>
<dbReference type="EMBL" id="JACEGA010000001">
    <property type="protein sequence ID" value="MBB2182247.1"/>
    <property type="molecule type" value="Genomic_DNA"/>
</dbReference>
<comment type="subcellular location">
    <subcellularLocation>
        <location evidence="1">Membrane</location>
        <topology evidence="1">Multi-pass membrane protein</topology>
    </subcellularLocation>
</comment>
<dbReference type="Proteomes" id="UP000574276">
    <property type="component" value="Unassembled WGS sequence"/>
</dbReference>
<dbReference type="PANTHER" id="PTHR21716">
    <property type="entry name" value="TRANSMEMBRANE PROTEIN"/>
    <property type="match status" value="1"/>
</dbReference>
<feature type="transmembrane region" description="Helical" evidence="6">
    <location>
        <begin position="63"/>
        <end position="86"/>
    </location>
</feature>
<evidence type="ECO:0000313" key="7">
    <source>
        <dbReference type="EMBL" id="MBB2182247.1"/>
    </source>
</evidence>
<evidence type="ECO:0000256" key="6">
    <source>
        <dbReference type="SAM" id="Phobius"/>
    </source>
</evidence>
<sequence length="364" mass="40712">MNIEKQKAFIIRVLYIAIILLLVYVGIKYLLPLLMPFVIGLIIAVSFRRLIDLVEKRTRIKRVFVSIIILIIFYSIVGLILSLIGFKVFNFLGELFNSIPALYQNTILPALNKVADDLMNRFPGIELYVEDFLNNISDSIFKFLTNASSTVVSKITNFAGQLPSFLIKLIFTIVSSFFFTIDYYRITDFIICQFKGEKQKMILKLKDSGIGTLAKFIKAYAAIITITFMELSVGFLILGIPNAFFFGGLVAIIDVMPILGTGAVLLPWSIISFILGNTKLGIGMLLLYIIITAVRQSIEPKIVGQQIGLHPLVTLILMFVGTQLMGVLGLLLLPIIATILVKLNEEGTISLFQRPSQNKDNEKE</sequence>
<feature type="transmembrane region" description="Helical" evidence="6">
    <location>
        <begin position="165"/>
        <end position="184"/>
    </location>
</feature>
<reference evidence="7 8" key="1">
    <citation type="submission" date="2020-07" db="EMBL/GenBank/DDBJ databases">
        <title>Characterization and genome sequencing of isolate MD1, a novel member within the family Lachnospiraceae.</title>
        <authorList>
            <person name="Rettenmaier R."/>
            <person name="Di Bello L."/>
            <person name="Zinser C."/>
            <person name="Scheitz K."/>
            <person name="Liebl W."/>
            <person name="Zverlov V."/>
        </authorList>
    </citation>
    <scope>NUCLEOTIDE SEQUENCE [LARGE SCALE GENOMIC DNA]</scope>
    <source>
        <strain evidence="7 8">MD1</strain>
    </source>
</reference>
<dbReference type="NCBIfam" id="TIGR02872">
    <property type="entry name" value="spore_ytvI"/>
    <property type="match status" value="1"/>
</dbReference>
<dbReference type="RefSeq" id="WP_228351974.1">
    <property type="nucleotide sequence ID" value="NZ_JACEGA010000001.1"/>
</dbReference>
<gene>
    <name evidence="7" type="primary">ytvI</name>
    <name evidence="7" type="ORF">H0486_05080</name>
</gene>
<feature type="transmembrane region" description="Helical" evidence="6">
    <location>
        <begin position="9"/>
        <end position="27"/>
    </location>
</feature>
<organism evidence="7 8">
    <name type="scientific">Variimorphobacter saccharofermentans</name>
    <dbReference type="NCBI Taxonomy" id="2755051"/>
    <lineage>
        <taxon>Bacteria</taxon>
        <taxon>Bacillati</taxon>
        <taxon>Bacillota</taxon>
        <taxon>Clostridia</taxon>
        <taxon>Lachnospirales</taxon>
        <taxon>Lachnospiraceae</taxon>
        <taxon>Variimorphobacter</taxon>
    </lineage>
</organism>
<evidence type="ECO:0000256" key="5">
    <source>
        <dbReference type="ARBA" id="ARBA00023136"/>
    </source>
</evidence>
<dbReference type="GO" id="GO:0016020">
    <property type="term" value="C:membrane"/>
    <property type="evidence" value="ECO:0007669"/>
    <property type="project" value="UniProtKB-SubCell"/>
</dbReference>
<keyword evidence="4 6" id="KW-1133">Transmembrane helix</keyword>
<dbReference type="InterPro" id="IPR014227">
    <property type="entry name" value="YtvI-like"/>
</dbReference>
<comment type="similarity">
    <text evidence="2">Belongs to the autoinducer-2 exporter (AI-2E) (TC 2.A.86) family.</text>
</comment>
<name>A0A839JYF9_9FIRM</name>